<dbReference type="PANTHER" id="PTHR10217:SF435">
    <property type="entry name" value="POTASSIUM VOLTAGE-GATED CHANNEL PROTEIN EAG"/>
    <property type="match status" value="1"/>
</dbReference>
<dbReference type="GO" id="GO:0042391">
    <property type="term" value="P:regulation of membrane potential"/>
    <property type="evidence" value="ECO:0007669"/>
    <property type="project" value="TreeGrafter"/>
</dbReference>
<dbReference type="Proteomes" id="UP000054350">
    <property type="component" value="Unassembled WGS sequence"/>
</dbReference>
<dbReference type="STRING" id="578462.A0A0L0T3L0"/>
<evidence type="ECO:0008006" key="4">
    <source>
        <dbReference type="Google" id="ProtNLM"/>
    </source>
</evidence>
<organism evidence="2 3">
    <name type="scientific">Allomyces macrogynus (strain ATCC 38327)</name>
    <name type="common">Allomyces javanicus var. macrogynus</name>
    <dbReference type="NCBI Taxonomy" id="578462"/>
    <lineage>
        <taxon>Eukaryota</taxon>
        <taxon>Fungi</taxon>
        <taxon>Fungi incertae sedis</taxon>
        <taxon>Blastocladiomycota</taxon>
        <taxon>Blastocladiomycetes</taxon>
        <taxon>Blastocladiales</taxon>
        <taxon>Blastocladiaceae</taxon>
        <taxon>Allomyces</taxon>
    </lineage>
</organism>
<keyword evidence="3" id="KW-1185">Reference proteome</keyword>
<dbReference type="InterPro" id="IPR050818">
    <property type="entry name" value="KCNH_animal-type"/>
</dbReference>
<gene>
    <name evidence="2" type="ORF">AMAG_19896</name>
</gene>
<dbReference type="AlphaFoldDB" id="A0A0L0T3L0"/>
<evidence type="ECO:0000313" key="2">
    <source>
        <dbReference type="EMBL" id="KNE69280.1"/>
    </source>
</evidence>
<dbReference type="EMBL" id="GG745360">
    <property type="protein sequence ID" value="KNE69280.1"/>
    <property type="molecule type" value="Genomic_DNA"/>
</dbReference>
<reference evidence="3" key="2">
    <citation type="submission" date="2009-11" db="EMBL/GenBank/DDBJ databases">
        <title>The Genome Sequence of Allomyces macrogynus strain ATCC 38327.</title>
        <authorList>
            <consortium name="The Broad Institute Genome Sequencing Platform"/>
            <person name="Russ C."/>
            <person name="Cuomo C."/>
            <person name="Shea T."/>
            <person name="Young S.K."/>
            <person name="Zeng Q."/>
            <person name="Koehrsen M."/>
            <person name="Haas B."/>
            <person name="Borodovsky M."/>
            <person name="Guigo R."/>
            <person name="Alvarado L."/>
            <person name="Berlin A."/>
            <person name="Borenstein D."/>
            <person name="Chen Z."/>
            <person name="Engels R."/>
            <person name="Freedman E."/>
            <person name="Gellesch M."/>
            <person name="Goldberg J."/>
            <person name="Griggs A."/>
            <person name="Gujja S."/>
            <person name="Heiman D."/>
            <person name="Hepburn T."/>
            <person name="Howarth C."/>
            <person name="Jen D."/>
            <person name="Larson L."/>
            <person name="Lewis B."/>
            <person name="Mehta T."/>
            <person name="Park D."/>
            <person name="Pearson M."/>
            <person name="Roberts A."/>
            <person name="Saif S."/>
            <person name="Shenoy N."/>
            <person name="Sisk P."/>
            <person name="Stolte C."/>
            <person name="Sykes S."/>
            <person name="Walk T."/>
            <person name="White J."/>
            <person name="Yandava C."/>
            <person name="Burger G."/>
            <person name="Gray M.W."/>
            <person name="Holland P.W.H."/>
            <person name="King N."/>
            <person name="Lang F.B.F."/>
            <person name="Roger A.J."/>
            <person name="Ruiz-Trillo I."/>
            <person name="Lander E."/>
            <person name="Nusbaum C."/>
        </authorList>
    </citation>
    <scope>NUCLEOTIDE SEQUENCE [LARGE SCALE GENOMIC DNA]</scope>
    <source>
        <strain evidence="3">ATCC 38327</strain>
    </source>
</reference>
<sequence length="152" mass="16685">MATTPTAAHSAPSPAPAGRSVSANSPNGLAPPAADPAPSSPWRAVLAALNKLPIIHPDSHVYRFQRYFVLSATIAQLIVVPMEVAFRASIFESPYDTVFDACLIIIYSLDLLLHFHVAYHDDLGKLVTDRAMVRRHYLRGRFAIDLVGFFPF</sequence>
<accession>A0A0L0T3L0</accession>
<feature type="compositionally biased region" description="Low complexity" evidence="1">
    <location>
        <begin position="1"/>
        <end position="23"/>
    </location>
</feature>
<reference evidence="2 3" key="1">
    <citation type="submission" date="2009-11" db="EMBL/GenBank/DDBJ databases">
        <title>Annotation of Allomyces macrogynus ATCC 38327.</title>
        <authorList>
            <consortium name="The Broad Institute Genome Sequencing Platform"/>
            <person name="Russ C."/>
            <person name="Cuomo C."/>
            <person name="Burger G."/>
            <person name="Gray M.W."/>
            <person name="Holland P.W.H."/>
            <person name="King N."/>
            <person name="Lang F.B.F."/>
            <person name="Roger A.J."/>
            <person name="Ruiz-Trillo I."/>
            <person name="Young S.K."/>
            <person name="Zeng Q."/>
            <person name="Gargeya S."/>
            <person name="Fitzgerald M."/>
            <person name="Haas B."/>
            <person name="Abouelleil A."/>
            <person name="Alvarado L."/>
            <person name="Arachchi H.M."/>
            <person name="Berlin A."/>
            <person name="Chapman S.B."/>
            <person name="Gearin G."/>
            <person name="Goldberg J."/>
            <person name="Griggs A."/>
            <person name="Gujja S."/>
            <person name="Hansen M."/>
            <person name="Heiman D."/>
            <person name="Howarth C."/>
            <person name="Larimer J."/>
            <person name="Lui A."/>
            <person name="MacDonald P.J.P."/>
            <person name="McCowen C."/>
            <person name="Montmayeur A."/>
            <person name="Murphy C."/>
            <person name="Neiman D."/>
            <person name="Pearson M."/>
            <person name="Priest M."/>
            <person name="Roberts A."/>
            <person name="Saif S."/>
            <person name="Shea T."/>
            <person name="Sisk P."/>
            <person name="Stolte C."/>
            <person name="Sykes S."/>
            <person name="Wortman J."/>
            <person name="Nusbaum C."/>
            <person name="Birren B."/>
        </authorList>
    </citation>
    <scope>NUCLEOTIDE SEQUENCE [LARGE SCALE GENOMIC DNA]</scope>
    <source>
        <strain evidence="2 3">ATCC 38327</strain>
    </source>
</reference>
<dbReference type="GO" id="GO:0005886">
    <property type="term" value="C:plasma membrane"/>
    <property type="evidence" value="ECO:0007669"/>
    <property type="project" value="TreeGrafter"/>
</dbReference>
<dbReference type="SUPFAM" id="SSF81324">
    <property type="entry name" value="Voltage-gated potassium channels"/>
    <property type="match status" value="1"/>
</dbReference>
<feature type="non-terminal residue" evidence="2">
    <location>
        <position position="152"/>
    </location>
</feature>
<proteinExistence type="predicted"/>
<evidence type="ECO:0000313" key="3">
    <source>
        <dbReference type="Proteomes" id="UP000054350"/>
    </source>
</evidence>
<dbReference type="PANTHER" id="PTHR10217">
    <property type="entry name" value="VOLTAGE AND LIGAND GATED POTASSIUM CHANNEL"/>
    <property type="match status" value="1"/>
</dbReference>
<evidence type="ECO:0000256" key="1">
    <source>
        <dbReference type="SAM" id="MobiDB-lite"/>
    </source>
</evidence>
<dbReference type="VEuPathDB" id="FungiDB:AMAG_19896"/>
<dbReference type="OrthoDB" id="5553387at2759"/>
<protein>
    <recommendedName>
        <fullName evidence="4">Ion transport domain-containing protein</fullName>
    </recommendedName>
</protein>
<feature type="region of interest" description="Disordered" evidence="1">
    <location>
        <begin position="1"/>
        <end position="37"/>
    </location>
</feature>
<name>A0A0L0T3L0_ALLM3</name>
<dbReference type="GO" id="GO:0005249">
    <property type="term" value="F:voltage-gated potassium channel activity"/>
    <property type="evidence" value="ECO:0007669"/>
    <property type="project" value="TreeGrafter"/>
</dbReference>